<organism evidence="2 3">
    <name type="scientific">Nitrolancea hollandica Lb</name>
    <dbReference type="NCBI Taxonomy" id="1129897"/>
    <lineage>
        <taxon>Bacteria</taxon>
        <taxon>Pseudomonadati</taxon>
        <taxon>Thermomicrobiota</taxon>
        <taxon>Thermomicrobia</taxon>
        <taxon>Sphaerobacterales</taxon>
        <taxon>Sphaerobacterineae</taxon>
        <taxon>Sphaerobacteraceae</taxon>
        <taxon>Nitrolancea</taxon>
    </lineage>
</organism>
<gene>
    <name evidence="2" type="ORF">NITHO_3120015</name>
</gene>
<evidence type="ECO:0000313" key="3">
    <source>
        <dbReference type="Proteomes" id="UP000004221"/>
    </source>
</evidence>
<evidence type="ECO:0000256" key="1">
    <source>
        <dbReference type="SAM" id="MobiDB-lite"/>
    </source>
</evidence>
<feature type="region of interest" description="Disordered" evidence="1">
    <location>
        <begin position="1"/>
        <end position="27"/>
    </location>
</feature>
<comment type="caution">
    <text evidence="2">The sequence shown here is derived from an EMBL/GenBank/DDBJ whole genome shotgun (WGS) entry which is preliminary data.</text>
</comment>
<feature type="compositionally biased region" description="Basic and acidic residues" evidence="1">
    <location>
        <begin position="97"/>
        <end position="126"/>
    </location>
</feature>
<dbReference type="EMBL" id="CAGS01000238">
    <property type="protein sequence ID" value="CCF84153.1"/>
    <property type="molecule type" value="Genomic_DNA"/>
</dbReference>
<accession>I4EHJ1</accession>
<sequence length="149" mass="16119">MPLALARSTPPRANIQRAGQKVSGDVISRPLGSPFNLRWEPCGPHTQSPRILPSTVLNGEYGALKGVPFSCSRGLKVTVRNARAGDGSLVYNEAPAEPERRTTADGPEKSLHHACHRDPKSPDRRNPPWLERSLTGAGAVRERPGCLNT</sequence>
<feature type="region of interest" description="Disordered" evidence="1">
    <location>
        <begin position="90"/>
        <end position="149"/>
    </location>
</feature>
<evidence type="ECO:0000313" key="2">
    <source>
        <dbReference type="EMBL" id="CCF84153.1"/>
    </source>
</evidence>
<dbReference type="AlphaFoldDB" id="I4EHJ1"/>
<feature type="compositionally biased region" description="Basic and acidic residues" evidence="1">
    <location>
        <begin position="140"/>
        <end position="149"/>
    </location>
</feature>
<name>I4EHJ1_9BACT</name>
<protein>
    <submittedName>
        <fullName evidence="2">Uncharacterized protein</fullName>
    </submittedName>
</protein>
<proteinExistence type="predicted"/>
<dbReference type="Proteomes" id="UP000004221">
    <property type="component" value="Unassembled WGS sequence"/>
</dbReference>
<reference evidence="2 3" key="1">
    <citation type="journal article" date="2012" name="ISME J.">
        <title>Nitrification expanded: discovery, physiology and genomics of a nitrite-oxidizing bacterium from the phylum Chloroflexi.</title>
        <authorList>
            <person name="Sorokin D.Y."/>
            <person name="Lucker S."/>
            <person name="Vejmelkova D."/>
            <person name="Kostrikina N.A."/>
            <person name="Kleerebezem R."/>
            <person name="Rijpstra W.I."/>
            <person name="Damste J.S."/>
            <person name="Le Paslier D."/>
            <person name="Muyzer G."/>
            <person name="Wagner M."/>
            <person name="van Loosdrecht M.C."/>
            <person name="Daims H."/>
        </authorList>
    </citation>
    <scope>NUCLEOTIDE SEQUENCE [LARGE SCALE GENOMIC DNA]</scope>
    <source>
        <strain evidence="3">none</strain>
    </source>
</reference>
<keyword evidence="3" id="KW-1185">Reference proteome</keyword>